<evidence type="ECO:0000313" key="2">
    <source>
        <dbReference type="EMBL" id="GAH19599.1"/>
    </source>
</evidence>
<dbReference type="SUPFAM" id="SSF55021">
    <property type="entry name" value="ACT-like"/>
    <property type="match status" value="1"/>
</dbReference>
<dbReference type="InterPro" id="IPR045626">
    <property type="entry name" value="PGDH_ASB_dom"/>
</dbReference>
<dbReference type="FunFam" id="3.30.70.260:FF:000008">
    <property type="entry name" value="D-3-phosphoglycerate dehydrogenase, chloroplastic"/>
    <property type="match status" value="1"/>
</dbReference>
<dbReference type="PROSITE" id="PS51671">
    <property type="entry name" value="ACT"/>
    <property type="match status" value="1"/>
</dbReference>
<dbReference type="Gene3D" id="3.30.70.260">
    <property type="match status" value="1"/>
</dbReference>
<dbReference type="InterPro" id="IPR002912">
    <property type="entry name" value="ACT_dom"/>
</dbReference>
<evidence type="ECO:0000259" key="1">
    <source>
        <dbReference type="PROSITE" id="PS51671"/>
    </source>
</evidence>
<dbReference type="Gene3D" id="3.30.1330.90">
    <property type="entry name" value="D-3-phosphoglycerate dehydrogenase, domain 3"/>
    <property type="match status" value="1"/>
</dbReference>
<dbReference type="SUPFAM" id="SSF143548">
    <property type="entry name" value="Serine metabolism enzymes domain"/>
    <property type="match status" value="1"/>
</dbReference>
<dbReference type="InterPro" id="IPR029009">
    <property type="entry name" value="ASB_dom_sf"/>
</dbReference>
<dbReference type="EMBL" id="BARU01001651">
    <property type="protein sequence ID" value="GAH19599.1"/>
    <property type="molecule type" value="Genomic_DNA"/>
</dbReference>
<organism evidence="2">
    <name type="scientific">marine sediment metagenome</name>
    <dbReference type="NCBI Taxonomy" id="412755"/>
    <lineage>
        <taxon>unclassified sequences</taxon>
        <taxon>metagenomes</taxon>
        <taxon>ecological metagenomes</taxon>
    </lineage>
</organism>
<dbReference type="AlphaFoldDB" id="X1ER44"/>
<accession>X1ER44</accession>
<name>X1ER44_9ZZZZ</name>
<dbReference type="CDD" id="cd04902">
    <property type="entry name" value="ACT_3PGDH-xct"/>
    <property type="match status" value="1"/>
</dbReference>
<protein>
    <recommendedName>
        <fullName evidence="1">ACT domain-containing protein</fullName>
    </recommendedName>
</protein>
<reference evidence="2" key="1">
    <citation type="journal article" date="2014" name="Front. Microbiol.">
        <title>High frequency of phylogenetically diverse reductive dehalogenase-homologous genes in deep subseafloor sedimentary metagenomes.</title>
        <authorList>
            <person name="Kawai M."/>
            <person name="Futagami T."/>
            <person name="Toyoda A."/>
            <person name="Takaki Y."/>
            <person name="Nishi S."/>
            <person name="Hori S."/>
            <person name="Arai W."/>
            <person name="Tsubouchi T."/>
            <person name="Morono Y."/>
            <person name="Uchiyama I."/>
            <person name="Ito T."/>
            <person name="Fujiyama A."/>
            <person name="Inagaki F."/>
            <person name="Takami H."/>
        </authorList>
    </citation>
    <scope>NUCLEOTIDE SEQUENCE</scope>
    <source>
        <strain evidence="2">Expedition CK06-06</strain>
    </source>
</reference>
<feature type="domain" description="ACT" evidence="1">
    <location>
        <begin position="113"/>
        <end position="185"/>
    </location>
</feature>
<dbReference type="InterPro" id="IPR045865">
    <property type="entry name" value="ACT-like_dom_sf"/>
</dbReference>
<comment type="caution">
    <text evidence="2">The sequence shown here is derived from an EMBL/GenBank/DDBJ whole genome shotgun (WGS) entry which is preliminary data.</text>
</comment>
<dbReference type="Pfam" id="PF19304">
    <property type="entry name" value="PGDH_inter"/>
    <property type="match status" value="1"/>
</dbReference>
<proteinExistence type="predicted"/>
<sequence>TEGQMNAIQIKYDGDISSYDTNALKAAALGGLLEEISEERVNLVNANIVAARRGLTVVEQKEAICENYASLITVEVTTSTGVTTVAATVMRGESHIVRVNNYWIDIVPTGAYFLFSDHRDRPGLIGAVGKITGDADINISFMHLSRLKPRGQALMILALDEPLSKEQQQQILSLPDVYSTKLVKL</sequence>
<feature type="non-terminal residue" evidence="2">
    <location>
        <position position="1"/>
    </location>
</feature>
<gene>
    <name evidence="2" type="ORF">S03H2_04220</name>
</gene>